<dbReference type="InterPro" id="IPR037171">
    <property type="entry name" value="NagB/RpiA_transferase-like"/>
</dbReference>
<comment type="caution">
    <text evidence="3">The sequence shown here is derived from an EMBL/GenBank/DDBJ whole genome shotgun (WGS) entry which is preliminary data.</text>
</comment>
<protein>
    <submittedName>
        <fullName evidence="3">Glucosamine-6-phosphate deaminase</fullName>
    </submittedName>
</protein>
<keyword evidence="1" id="KW-0119">Carbohydrate metabolism</keyword>
<dbReference type="Gene3D" id="3.40.50.1360">
    <property type="match status" value="1"/>
</dbReference>
<dbReference type="PANTHER" id="PTHR11280:SF6">
    <property type="entry name" value="GLUCOSAMINE-6-PHOSPHATE ISOMERASE NAGB"/>
    <property type="match status" value="1"/>
</dbReference>
<feature type="domain" description="Glucosamine/galactosamine-6-phosphate isomerase" evidence="2">
    <location>
        <begin position="22"/>
        <end position="245"/>
    </location>
</feature>
<evidence type="ECO:0000313" key="3">
    <source>
        <dbReference type="EMBL" id="MBD7966752.1"/>
    </source>
</evidence>
<dbReference type="SUPFAM" id="SSF100950">
    <property type="entry name" value="NagB/RpiA/CoA transferase-like"/>
    <property type="match status" value="1"/>
</dbReference>
<reference evidence="3 4" key="1">
    <citation type="submission" date="2020-08" db="EMBL/GenBank/DDBJ databases">
        <title>A Genomic Blueprint of the Chicken Gut Microbiome.</title>
        <authorList>
            <person name="Gilroy R."/>
            <person name="Ravi A."/>
            <person name="Getino M."/>
            <person name="Pursley I."/>
            <person name="Horton D.L."/>
            <person name="Alikhan N.-F."/>
            <person name="Baker D."/>
            <person name="Gharbi K."/>
            <person name="Hall N."/>
            <person name="Watson M."/>
            <person name="Adriaenssens E.M."/>
            <person name="Foster-Nyarko E."/>
            <person name="Jarju S."/>
            <person name="Secka A."/>
            <person name="Antonio M."/>
            <person name="Oren A."/>
            <person name="Chaudhuri R."/>
            <person name="La Ragione R.M."/>
            <person name="Hildebrand F."/>
            <person name="Pallen M.J."/>
        </authorList>
    </citation>
    <scope>NUCLEOTIDE SEQUENCE [LARGE SCALE GENOMIC DNA]</scope>
    <source>
        <strain evidence="3 4">Sa2BVA9</strain>
    </source>
</reference>
<accession>A0ABR8STD2</accession>
<gene>
    <name evidence="3" type="ORF">H9647_01625</name>
</gene>
<dbReference type="EMBL" id="JACSQL010000001">
    <property type="protein sequence ID" value="MBD7966752.1"/>
    <property type="molecule type" value="Genomic_DNA"/>
</dbReference>
<organism evidence="3 4">
    <name type="scientific">Paenibacillus gallinarum</name>
    <dbReference type="NCBI Taxonomy" id="2762232"/>
    <lineage>
        <taxon>Bacteria</taxon>
        <taxon>Bacillati</taxon>
        <taxon>Bacillota</taxon>
        <taxon>Bacilli</taxon>
        <taxon>Bacillales</taxon>
        <taxon>Paenibacillaceae</taxon>
        <taxon>Paenibacillus</taxon>
    </lineage>
</organism>
<name>A0ABR8STD2_9BACL</name>
<proteinExistence type="predicted"/>
<keyword evidence="4" id="KW-1185">Reference proteome</keyword>
<dbReference type="Proteomes" id="UP000608071">
    <property type="component" value="Unassembled WGS sequence"/>
</dbReference>
<evidence type="ECO:0000256" key="1">
    <source>
        <dbReference type="ARBA" id="ARBA00023277"/>
    </source>
</evidence>
<dbReference type="Pfam" id="PF01182">
    <property type="entry name" value="Glucosamine_iso"/>
    <property type="match status" value="1"/>
</dbReference>
<dbReference type="CDD" id="cd01399">
    <property type="entry name" value="GlcN6P_deaminase"/>
    <property type="match status" value="1"/>
</dbReference>
<dbReference type="InterPro" id="IPR004547">
    <property type="entry name" value="Glucosamine6P_isomerase"/>
</dbReference>
<evidence type="ECO:0000259" key="2">
    <source>
        <dbReference type="Pfam" id="PF01182"/>
    </source>
</evidence>
<dbReference type="PANTHER" id="PTHR11280">
    <property type="entry name" value="GLUCOSAMINE-6-PHOSPHATE ISOMERASE"/>
    <property type="match status" value="1"/>
</dbReference>
<dbReference type="RefSeq" id="WP_191797570.1">
    <property type="nucleotide sequence ID" value="NZ_JACSQL010000001.1"/>
</dbReference>
<dbReference type="InterPro" id="IPR006148">
    <property type="entry name" value="Glc/Gal-6P_isomerase"/>
</dbReference>
<evidence type="ECO:0000313" key="4">
    <source>
        <dbReference type="Proteomes" id="UP000608071"/>
    </source>
</evidence>
<sequence length="263" mass="29165">MEQTTSSMTFFRDSLKVQVYADRKQMGLAAAVLVADQMRNLLQKQERIRMVFAAAPSQNEFLDALGKAEGIDWKRIDAFHMDEYVGLPESASQRFGLFLKRGLFDRVPFGNVHYINPSKEAEEECIRYTKLLTASPVDIVCMGIGENGHIAFNDPPVADFSDPVWMKRVELDEACREQQVNDGCFASLDQVPTHALTLTIPALLSGKYIYCMVPGPLKRAAVTATLTGPIEPSCPASILRTHQGAILFLDEASYDSELGLGKE</sequence>